<feature type="compositionally biased region" description="Basic and acidic residues" evidence="1">
    <location>
        <begin position="63"/>
        <end position="78"/>
    </location>
</feature>
<dbReference type="EMBL" id="JBEDUW010000001">
    <property type="protein sequence ID" value="KAK9951117.1"/>
    <property type="molecule type" value="Genomic_DNA"/>
</dbReference>
<feature type="compositionally biased region" description="Basic and acidic residues" evidence="1">
    <location>
        <begin position="37"/>
        <end position="56"/>
    </location>
</feature>
<reference evidence="2 3" key="1">
    <citation type="journal article" date="2023" name="G3 (Bethesda)">
        <title>A chromosome-length genome assembly and annotation of blackberry (Rubus argutus, cv. 'Hillquist').</title>
        <authorList>
            <person name="Bruna T."/>
            <person name="Aryal R."/>
            <person name="Dudchenko O."/>
            <person name="Sargent D.J."/>
            <person name="Mead D."/>
            <person name="Buti M."/>
            <person name="Cavallini A."/>
            <person name="Hytonen T."/>
            <person name="Andres J."/>
            <person name="Pham M."/>
            <person name="Weisz D."/>
            <person name="Mascagni F."/>
            <person name="Usai G."/>
            <person name="Natali L."/>
            <person name="Bassil N."/>
            <person name="Fernandez G.E."/>
            <person name="Lomsadze A."/>
            <person name="Armour M."/>
            <person name="Olukolu B."/>
            <person name="Poorten T."/>
            <person name="Britton C."/>
            <person name="Davik J."/>
            <person name="Ashrafi H."/>
            <person name="Aiden E.L."/>
            <person name="Borodovsky M."/>
            <person name="Worthington M."/>
        </authorList>
    </citation>
    <scope>NUCLEOTIDE SEQUENCE [LARGE SCALE GENOMIC DNA]</scope>
    <source>
        <strain evidence="2">PI 553951</strain>
    </source>
</reference>
<protein>
    <submittedName>
        <fullName evidence="2">Uncharacterized protein</fullName>
    </submittedName>
</protein>
<evidence type="ECO:0000313" key="2">
    <source>
        <dbReference type="EMBL" id="KAK9951117.1"/>
    </source>
</evidence>
<feature type="region of interest" description="Disordered" evidence="1">
    <location>
        <begin position="37"/>
        <end position="78"/>
    </location>
</feature>
<comment type="caution">
    <text evidence="2">The sequence shown here is derived from an EMBL/GenBank/DDBJ whole genome shotgun (WGS) entry which is preliminary data.</text>
</comment>
<organism evidence="2 3">
    <name type="scientific">Rubus argutus</name>
    <name type="common">Southern blackberry</name>
    <dbReference type="NCBI Taxonomy" id="59490"/>
    <lineage>
        <taxon>Eukaryota</taxon>
        <taxon>Viridiplantae</taxon>
        <taxon>Streptophyta</taxon>
        <taxon>Embryophyta</taxon>
        <taxon>Tracheophyta</taxon>
        <taxon>Spermatophyta</taxon>
        <taxon>Magnoliopsida</taxon>
        <taxon>eudicotyledons</taxon>
        <taxon>Gunneridae</taxon>
        <taxon>Pentapetalae</taxon>
        <taxon>rosids</taxon>
        <taxon>fabids</taxon>
        <taxon>Rosales</taxon>
        <taxon>Rosaceae</taxon>
        <taxon>Rosoideae</taxon>
        <taxon>Rosoideae incertae sedis</taxon>
        <taxon>Rubus</taxon>
    </lineage>
</organism>
<evidence type="ECO:0000256" key="1">
    <source>
        <dbReference type="SAM" id="MobiDB-lite"/>
    </source>
</evidence>
<accession>A0AAW1YR24</accession>
<proteinExistence type="predicted"/>
<evidence type="ECO:0000313" key="3">
    <source>
        <dbReference type="Proteomes" id="UP001457282"/>
    </source>
</evidence>
<dbReference type="Proteomes" id="UP001457282">
    <property type="component" value="Unassembled WGS sequence"/>
</dbReference>
<dbReference type="AlphaFoldDB" id="A0AAW1YR24"/>
<sequence length="78" mass="9173">MPHLLCQSPPQASNSLSLAAAILSQQPCRQPAIMKMEDKKEPATWLENEKKKEQQRRIKANRRNKEETDREQRCEERD</sequence>
<keyword evidence="3" id="KW-1185">Reference proteome</keyword>
<name>A0AAW1YR24_RUBAR</name>
<gene>
    <name evidence="2" type="ORF">M0R45_006577</name>
</gene>